<accession>A0AB39BTQ2</accession>
<dbReference type="InterPro" id="IPR023351">
    <property type="entry name" value="YppE-like_sf"/>
</dbReference>
<dbReference type="RefSeq" id="WP_368504456.1">
    <property type="nucleotide sequence ID" value="NZ_CP162551.1"/>
</dbReference>
<feature type="coiled-coil region" evidence="1">
    <location>
        <begin position="1"/>
        <end position="28"/>
    </location>
</feature>
<proteinExistence type="predicted"/>
<dbReference type="InterPro" id="IPR014913">
    <property type="entry name" value="YppE-like"/>
</dbReference>
<dbReference type="SUPFAM" id="SSF140415">
    <property type="entry name" value="YppE-like"/>
    <property type="match status" value="1"/>
</dbReference>
<sequence length="128" mass="15009">MNKDKRKLEELTEELLLLNSEAESYYLNQVRKEGYEPDFFGVVKPFADRVKIVSDEWKPLAEQFVLNVKPSHLYPIQIGHTHDNLEVVAIKSFYPKTGLKKQIETFKSVAFVLHQLRDELKAFQEEVE</sequence>
<dbReference type="Pfam" id="PF08807">
    <property type="entry name" value="DUF1798"/>
    <property type="match status" value="1"/>
</dbReference>
<gene>
    <name evidence="2" type="ORF">AB3N04_01845</name>
</gene>
<keyword evidence="1" id="KW-0175">Coiled coil</keyword>
<evidence type="ECO:0000313" key="2">
    <source>
        <dbReference type="EMBL" id="XDI37079.1"/>
    </source>
</evidence>
<name>A0AB39BTQ2_9BACI</name>
<dbReference type="Gene3D" id="1.20.120.440">
    <property type="entry name" value="YppE-like"/>
    <property type="match status" value="1"/>
</dbReference>
<reference evidence="2" key="1">
    <citation type="submission" date="2024-07" db="EMBL/GenBank/DDBJ databases">
        <title>Identification and characteristics of an arsenic-resistant bacterial isolate, which belongs to a novel species.</title>
        <authorList>
            <person name="Juszczyk A."/>
            <person name="Kowalczyk A."/>
            <person name="Was K."/>
            <person name="Kosowicz W."/>
            <person name="Budzyn A."/>
            <person name="Latowski D."/>
        </authorList>
    </citation>
    <scope>NUCLEOTIDE SEQUENCE</scope>
    <source>
        <strain evidence="2">As8PL</strain>
    </source>
</reference>
<protein>
    <submittedName>
        <fullName evidence="2">YppE family protein</fullName>
    </submittedName>
</protein>
<organism evidence="2">
    <name type="scientific">Alkalihalophilus sp. As8PL</name>
    <dbReference type="NCBI Taxonomy" id="3237103"/>
    <lineage>
        <taxon>Bacteria</taxon>
        <taxon>Bacillati</taxon>
        <taxon>Bacillota</taxon>
        <taxon>Bacilli</taxon>
        <taxon>Bacillales</taxon>
        <taxon>Bacillaceae</taxon>
        <taxon>Alkalihalophilus</taxon>
    </lineage>
</organism>
<dbReference type="AlphaFoldDB" id="A0AB39BTQ2"/>
<evidence type="ECO:0000256" key="1">
    <source>
        <dbReference type="SAM" id="Coils"/>
    </source>
</evidence>
<dbReference type="EMBL" id="CP162551">
    <property type="protein sequence ID" value="XDI37079.1"/>
    <property type="molecule type" value="Genomic_DNA"/>
</dbReference>